<dbReference type="Pfam" id="PF00892">
    <property type="entry name" value="EamA"/>
    <property type="match status" value="2"/>
</dbReference>
<dbReference type="InterPro" id="IPR050638">
    <property type="entry name" value="AA-Vitamin_Transporters"/>
</dbReference>
<feature type="transmembrane region" description="Helical" evidence="6">
    <location>
        <begin position="37"/>
        <end position="53"/>
    </location>
</feature>
<accession>A0ABU6IZK8</accession>
<dbReference type="InterPro" id="IPR000620">
    <property type="entry name" value="EamA_dom"/>
</dbReference>
<evidence type="ECO:0000256" key="5">
    <source>
        <dbReference type="ARBA" id="ARBA00023136"/>
    </source>
</evidence>
<evidence type="ECO:0000313" key="9">
    <source>
        <dbReference type="Proteomes" id="UP001343724"/>
    </source>
</evidence>
<keyword evidence="9" id="KW-1185">Reference proteome</keyword>
<feature type="transmembrane region" description="Helical" evidence="6">
    <location>
        <begin position="236"/>
        <end position="258"/>
    </location>
</feature>
<feature type="transmembrane region" description="Helical" evidence="6">
    <location>
        <begin position="65"/>
        <end position="85"/>
    </location>
</feature>
<dbReference type="PANTHER" id="PTHR32322:SF2">
    <property type="entry name" value="EAMA DOMAIN-CONTAINING PROTEIN"/>
    <property type="match status" value="1"/>
</dbReference>
<feature type="transmembrane region" description="Helical" evidence="6">
    <location>
        <begin position="264"/>
        <end position="282"/>
    </location>
</feature>
<feature type="transmembrane region" description="Helical" evidence="6">
    <location>
        <begin position="147"/>
        <end position="166"/>
    </location>
</feature>
<evidence type="ECO:0000256" key="1">
    <source>
        <dbReference type="ARBA" id="ARBA00004141"/>
    </source>
</evidence>
<sequence length="289" mass="29054">MAKGASAVLGSAFLFALLPVFLRLAYAAGANPYCLMAARTAMASLAMAALCLLTGRSLLPHRAALGPVALACTAYSAMSLCFNLACSEMEAGPVNALFHLSPIFVLTCAVAGHKQSLDRCTTCAGALAAIGCLALSASFSGGLPTSGVLLALGAAILSAAYTLAVASPKLGTVDALVLTFYVCATSCCTSLVVGAINHDTPLDLSPQALIWASLAALLSTAAAMSLFVYGTRKTGAIASSVLSNTEVIFTPLASGALLQETTGIVALMSYGVIAAACILATLPPKDRPS</sequence>
<dbReference type="PANTHER" id="PTHR32322">
    <property type="entry name" value="INNER MEMBRANE TRANSPORTER"/>
    <property type="match status" value="1"/>
</dbReference>
<comment type="subcellular location">
    <subcellularLocation>
        <location evidence="1">Membrane</location>
        <topology evidence="1">Multi-pass membrane protein</topology>
    </subcellularLocation>
</comment>
<name>A0ABU6IZK8_9ACTN</name>
<dbReference type="InterPro" id="IPR037185">
    <property type="entry name" value="EmrE-like"/>
</dbReference>
<dbReference type="RefSeq" id="WP_326439715.1">
    <property type="nucleotide sequence ID" value="NZ_JAYMFH010000007.1"/>
</dbReference>
<evidence type="ECO:0000313" key="8">
    <source>
        <dbReference type="EMBL" id="MEC4295100.1"/>
    </source>
</evidence>
<dbReference type="Proteomes" id="UP001343724">
    <property type="component" value="Unassembled WGS sequence"/>
</dbReference>
<evidence type="ECO:0000256" key="2">
    <source>
        <dbReference type="ARBA" id="ARBA00007362"/>
    </source>
</evidence>
<feature type="transmembrane region" description="Helical" evidence="6">
    <location>
        <begin position="173"/>
        <end position="196"/>
    </location>
</feature>
<organism evidence="8 9">
    <name type="scientific">Adlercreutzia shanghongiae</name>
    <dbReference type="NCBI Taxonomy" id="3111773"/>
    <lineage>
        <taxon>Bacteria</taxon>
        <taxon>Bacillati</taxon>
        <taxon>Actinomycetota</taxon>
        <taxon>Coriobacteriia</taxon>
        <taxon>Eggerthellales</taxon>
        <taxon>Eggerthellaceae</taxon>
        <taxon>Adlercreutzia</taxon>
    </lineage>
</organism>
<dbReference type="EMBL" id="JAYMFH010000007">
    <property type="protein sequence ID" value="MEC4295100.1"/>
    <property type="molecule type" value="Genomic_DNA"/>
</dbReference>
<reference evidence="8 9" key="1">
    <citation type="submission" date="2024-01" db="EMBL/GenBank/DDBJ databases">
        <title>novel species in genus Adlercreutzia.</title>
        <authorList>
            <person name="Liu X."/>
        </authorList>
    </citation>
    <scope>NUCLEOTIDE SEQUENCE [LARGE SCALE GENOMIC DNA]</scope>
    <source>
        <strain evidence="8 9">R22</strain>
    </source>
</reference>
<comment type="similarity">
    <text evidence="2">Belongs to the EamA transporter family.</text>
</comment>
<gene>
    <name evidence="8" type="ORF">VJ920_07235</name>
</gene>
<feature type="domain" description="EamA" evidence="7">
    <location>
        <begin position="3"/>
        <end position="136"/>
    </location>
</feature>
<keyword evidence="3 6" id="KW-0812">Transmembrane</keyword>
<evidence type="ECO:0000256" key="4">
    <source>
        <dbReference type="ARBA" id="ARBA00022989"/>
    </source>
</evidence>
<feature type="domain" description="EamA" evidence="7">
    <location>
        <begin position="146"/>
        <end position="281"/>
    </location>
</feature>
<keyword evidence="5 6" id="KW-0472">Membrane</keyword>
<feature type="transmembrane region" description="Helical" evidence="6">
    <location>
        <begin position="208"/>
        <end position="229"/>
    </location>
</feature>
<dbReference type="SUPFAM" id="SSF103481">
    <property type="entry name" value="Multidrug resistance efflux transporter EmrE"/>
    <property type="match status" value="2"/>
</dbReference>
<keyword evidence="4 6" id="KW-1133">Transmembrane helix</keyword>
<evidence type="ECO:0000256" key="6">
    <source>
        <dbReference type="SAM" id="Phobius"/>
    </source>
</evidence>
<feature type="transmembrane region" description="Helical" evidence="6">
    <location>
        <begin position="91"/>
        <end position="111"/>
    </location>
</feature>
<evidence type="ECO:0000256" key="3">
    <source>
        <dbReference type="ARBA" id="ARBA00022692"/>
    </source>
</evidence>
<proteinExistence type="inferred from homology"/>
<feature type="transmembrane region" description="Helical" evidence="6">
    <location>
        <begin position="123"/>
        <end position="141"/>
    </location>
</feature>
<comment type="caution">
    <text evidence="8">The sequence shown here is derived from an EMBL/GenBank/DDBJ whole genome shotgun (WGS) entry which is preliminary data.</text>
</comment>
<evidence type="ECO:0000259" key="7">
    <source>
        <dbReference type="Pfam" id="PF00892"/>
    </source>
</evidence>
<protein>
    <submittedName>
        <fullName evidence="8">DMT family transporter</fullName>
    </submittedName>
</protein>